<keyword evidence="5" id="KW-0479">Metal-binding</keyword>
<dbReference type="OrthoDB" id="9812123at2"/>
<dbReference type="NCBIfam" id="TIGR01064">
    <property type="entry name" value="pyruv_kin"/>
    <property type="match status" value="1"/>
</dbReference>
<accession>A0A1G6ENS1</accession>
<evidence type="ECO:0000256" key="2">
    <source>
        <dbReference type="ARBA" id="ARBA00008663"/>
    </source>
</evidence>
<keyword evidence="9 13" id="KW-0460">Magnesium</keyword>
<dbReference type="Gene3D" id="2.40.33.10">
    <property type="entry name" value="PK beta-barrel domain-like"/>
    <property type="match status" value="1"/>
</dbReference>
<dbReference type="Gene3D" id="3.20.20.60">
    <property type="entry name" value="Phosphoenolpyruvate-binding domains"/>
    <property type="match status" value="1"/>
</dbReference>
<evidence type="ECO:0000256" key="6">
    <source>
        <dbReference type="ARBA" id="ARBA00022741"/>
    </source>
</evidence>
<dbReference type="GO" id="GO:0005524">
    <property type="term" value="F:ATP binding"/>
    <property type="evidence" value="ECO:0007669"/>
    <property type="project" value="UniProtKB-KW"/>
</dbReference>
<sequence length="478" mass="52423">MKTKIVVTVGPAIDSEDMLRKMVEQGVRIFRLNSSHGDRAYFEKVIGRLKALEAELDLSLSLMQDLSGPKIRIGEIPEAPWDVYKDDQLIMGLPGRKNDYESSLKEENARWIDLDHPEMLEVLAAGDTVTLSDGGLQFHVTEKIDAHAVRLKAHNSGLLASKKGVAFPGKVSPLPAFTPKDRQDLAYGLELGVNVVALSFVQNAQDVESLINEMERLGHRVPVIAKLERLNAVENLQEILKLADGIMVARGDLGLECPLASLPGLQKEIIKACNQAGKPVIVATQMLLSMVENPVPTRAEITDVANAILDGTDCVMLSEESAIGNYPLATVQQMIQIGNEAEKFAARHNPGPIAPRDQSDPAWFLAYAACLLAEKANVRALVAHSMSGATIRHLSACRPEQPLYALSTDPLVRQFLNFSKGVLPYPVKEQLSDHLDRTEYFVDSCREFATGEAVVITAGQPKPRQERTATNLVKIYVK</sequence>
<evidence type="ECO:0000256" key="11">
    <source>
        <dbReference type="ARBA" id="ARBA00023317"/>
    </source>
</evidence>
<comment type="similarity">
    <text evidence="2 13">Belongs to the pyruvate kinase family.</text>
</comment>
<feature type="domain" description="Pyruvate kinase C-terminal" evidence="15">
    <location>
        <begin position="365"/>
        <end position="475"/>
    </location>
</feature>
<dbReference type="GO" id="GO:0016301">
    <property type="term" value="F:kinase activity"/>
    <property type="evidence" value="ECO:0007669"/>
    <property type="project" value="UniProtKB-KW"/>
</dbReference>
<dbReference type="NCBIfam" id="NF004491">
    <property type="entry name" value="PRK05826.1"/>
    <property type="match status" value="1"/>
</dbReference>
<organism evidence="16 17">
    <name type="scientific">Desulfonatronum thiosulfatophilum</name>
    <dbReference type="NCBI Taxonomy" id="617002"/>
    <lineage>
        <taxon>Bacteria</taxon>
        <taxon>Pseudomonadati</taxon>
        <taxon>Thermodesulfobacteriota</taxon>
        <taxon>Desulfovibrionia</taxon>
        <taxon>Desulfovibrionales</taxon>
        <taxon>Desulfonatronaceae</taxon>
        <taxon>Desulfonatronum</taxon>
    </lineage>
</organism>
<comment type="catalytic activity">
    <reaction evidence="13">
        <text>pyruvate + ATP = phosphoenolpyruvate + ADP + H(+)</text>
        <dbReference type="Rhea" id="RHEA:18157"/>
        <dbReference type="ChEBI" id="CHEBI:15361"/>
        <dbReference type="ChEBI" id="CHEBI:15378"/>
        <dbReference type="ChEBI" id="CHEBI:30616"/>
        <dbReference type="ChEBI" id="CHEBI:58702"/>
        <dbReference type="ChEBI" id="CHEBI:456216"/>
        <dbReference type="EC" id="2.7.1.40"/>
    </reaction>
</comment>
<evidence type="ECO:0000256" key="7">
    <source>
        <dbReference type="ARBA" id="ARBA00022777"/>
    </source>
</evidence>
<evidence type="ECO:0000256" key="13">
    <source>
        <dbReference type="RuleBase" id="RU000504"/>
    </source>
</evidence>
<evidence type="ECO:0000256" key="5">
    <source>
        <dbReference type="ARBA" id="ARBA00022723"/>
    </source>
</evidence>
<feature type="domain" description="Pyruvate kinase barrel" evidence="14">
    <location>
        <begin position="2"/>
        <end position="331"/>
    </location>
</feature>
<dbReference type="Pfam" id="PF02887">
    <property type="entry name" value="PK_C"/>
    <property type="match status" value="1"/>
</dbReference>
<evidence type="ECO:0000256" key="12">
    <source>
        <dbReference type="NCBIfam" id="TIGR01064"/>
    </source>
</evidence>
<proteinExistence type="inferred from homology"/>
<dbReference type="GO" id="GO:0004743">
    <property type="term" value="F:pyruvate kinase activity"/>
    <property type="evidence" value="ECO:0007669"/>
    <property type="project" value="UniProtKB-UniRule"/>
</dbReference>
<keyword evidence="11 16" id="KW-0670">Pyruvate</keyword>
<keyword evidence="4 13" id="KW-0808">Transferase</keyword>
<dbReference type="Pfam" id="PF00224">
    <property type="entry name" value="PK"/>
    <property type="match status" value="1"/>
</dbReference>
<protein>
    <recommendedName>
        <fullName evidence="3 12">Pyruvate kinase</fullName>
        <ecNumber evidence="3 12">2.7.1.40</ecNumber>
    </recommendedName>
</protein>
<dbReference type="InterPro" id="IPR015813">
    <property type="entry name" value="Pyrv/PenolPyrv_kinase-like_dom"/>
</dbReference>
<gene>
    <name evidence="16" type="ORF">SAMN05660653_03013</name>
</gene>
<dbReference type="GO" id="GO:0000287">
    <property type="term" value="F:magnesium ion binding"/>
    <property type="evidence" value="ECO:0007669"/>
    <property type="project" value="UniProtKB-UniRule"/>
</dbReference>
<evidence type="ECO:0000313" key="17">
    <source>
        <dbReference type="Proteomes" id="UP000198771"/>
    </source>
</evidence>
<dbReference type="SUPFAM" id="SSF51621">
    <property type="entry name" value="Phosphoenolpyruvate/pyruvate domain"/>
    <property type="match status" value="1"/>
</dbReference>
<evidence type="ECO:0000259" key="15">
    <source>
        <dbReference type="Pfam" id="PF02887"/>
    </source>
</evidence>
<dbReference type="InterPro" id="IPR001697">
    <property type="entry name" value="Pyr_Knase"/>
</dbReference>
<evidence type="ECO:0000256" key="1">
    <source>
        <dbReference type="ARBA" id="ARBA00004997"/>
    </source>
</evidence>
<dbReference type="EC" id="2.7.1.40" evidence="3 12"/>
<keyword evidence="6" id="KW-0547">Nucleotide-binding</keyword>
<keyword evidence="17" id="KW-1185">Reference proteome</keyword>
<evidence type="ECO:0000259" key="14">
    <source>
        <dbReference type="Pfam" id="PF00224"/>
    </source>
</evidence>
<dbReference type="PANTHER" id="PTHR11817">
    <property type="entry name" value="PYRUVATE KINASE"/>
    <property type="match status" value="1"/>
</dbReference>
<reference evidence="16 17" key="1">
    <citation type="submission" date="2016-10" db="EMBL/GenBank/DDBJ databases">
        <authorList>
            <person name="de Groot N.N."/>
        </authorList>
    </citation>
    <scope>NUCLEOTIDE SEQUENCE [LARGE SCALE GENOMIC DNA]</scope>
    <source>
        <strain evidence="16 17">ASO4-2</strain>
    </source>
</reference>
<dbReference type="RefSeq" id="WP_092123545.1">
    <property type="nucleotide sequence ID" value="NZ_FMXO01000020.1"/>
</dbReference>
<evidence type="ECO:0000256" key="9">
    <source>
        <dbReference type="ARBA" id="ARBA00022842"/>
    </source>
</evidence>
<dbReference type="InterPro" id="IPR040442">
    <property type="entry name" value="Pyrv_kinase-like_dom_sf"/>
</dbReference>
<dbReference type="EMBL" id="FMXO01000020">
    <property type="protein sequence ID" value="SDB59173.1"/>
    <property type="molecule type" value="Genomic_DNA"/>
</dbReference>
<comment type="pathway">
    <text evidence="1 13">Carbohydrate degradation; glycolysis; pyruvate from D-glyceraldehyde 3-phosphate: step 5/5.</text>
</comment>
<dbReference type="Proteomes" id="UP000198771">
    <property type="component" value="Unassembled WGS sequence"/>
</dbReference>
<dbReference type="AlphaFoldDB" id="A0A1G6ENS1"/>
<evidence type="ECO:0000313" key="16">
    <source>
        <dbReference type="EMBL" id="SDB59173.1"/>
    </source>
</evidence>
<keyword evidence="10 13" id="KW-0324">Glycolysis</keyword>
<evidence type="ECO:0000256" key="3">
    <source>
        <dbReference type="ARBA" id="ARBA00012142"/>
    </source>
</evidence>
<dbReference type="PRINTS" id="PR01050">
    <property type="entry name" value="PYRUVTKNASE"/>
</dbReference>
<evidence type="ECO:0000256" key="4">
    <source>
        <dbReference type="ARBA" id="ARBA00022679"/>
    </source>
</evidence>
<dbReference type="InterPro" id="IPR011037">
    <property type="entry name" value="Pyrv_Knase-like_insert_dom_sf"/>
</dbReference>
<dbReference type="InterPro" id="IPR036918">
    <property type="entry name" value="Pyrv_Knase_C_sf"/>
</dbReference>
<dbReference type="InterPro" id="IPR015793">
    <property type="entry name" value="Pyrv_Knase_brl"/>
</dbReference>
<evidence type="ECO:0000256" key="10">
    <source>
        <dbReference type="ARBA" id="ARBA00023152"/>
    </source>
</evidence>
<dbReference type="SUPFAM" id="SSF50800">
    <property type="entry name" value="PK beta-barrel domain-like"/>
    <property type="match status" value="1"/>
</dbReference>
<evidence type="ECO:0000256" key="8">
    <source>
        <dbReference type="ARBA" id="ARBA00022840"/>
    </source>
</evidence>
<dbReference type="Gene3D" id="3.40.1380.20">
    <property type="entry name" value="Pyruvate kinase, C-terminal domain"/>
    <property type="match status" value="1"/>
</dbReference>
<name>A0A1G6ENS1_9BACT</name>
<dbReference type="GO" id="GO:0030955">
    <property type="term" value="F:potassium ion binding"/>
    <property type="evidence" value="ECO:0007669"/>
    <property type="project" value="UniProtKB-UniRule"/>
</dbReference>
<dbReference type="UniPathway" id="UPA00109">
    <property type="reaction ID" value="UER00188"/>
</dbReference>
<dbReference type="SUPFAM" id="SSF52935">
    <property type="entry name" value="PK C-terminal domain-like"/>
    <property type="match status" value="1"/>
</dbReference>
<keyword evidence="7 13" id="KW-0418">Kinase</keyword>
<dbReference type="InterPro" id="IPR015806">
    <property type="entry name" value="Pyrv_Knase_insert_dom_sf"/>
</dbReference>
<keyword evidence="8" id="KW-0067">ATP-binding</keyword>
<dbReference type="InterPro" id="IPR015795">
    <property type="entry name" value="Pyrv_Knase_C"/>
</dbReference>
<dbReference type="STRING" id="617002.SAMN05660653_03013"/>